<dbReference type="PRINTS" id="PR00328">
    <property type="entry name" value="SAR1GTPBP"/>
</dbReference>
<keyword evidence="4" id="KW-0460">Magnesium</keyword>
<dbReference type="PROSITE" id="PS51417">
    <property type="entry name" value="ARF"/>
    <property type="match status" value="1"/>
</dbReference>
<dbReference type="NCBIfam" id="TIGR00231">
    <property type="entry name" value="small_GTP"/>
    <property type="match status" value="1"/>
</dbReference>
<keyword evidence="1 3" id="KW-0547">Nucleotide-binding</keyword>
<dbReference type="Gene3D" id="3.40.50.300">
    <property type="entry name" value="P-loop containing nucleotide triphosphate hydrolases"/>
    <property type="match status" value="1"/>
</dbReference>
<dbReference type="AlphaFoldDB" id="A0A836CBK5"/>
<comment type="caution">
    <text evidence="6">The sequence shown here is derived from an EMBL/GenBank/DDBJ whole genome shotgun (WGS) entry which is preliminary data.</text>
</comment>
<dbReference type="Proteomes" id="UP000664859">
    <property type="component" value="Unassembled WGS sequence"/>
</dbReference>
<proteinExistence type="inferred from homology"/>
<keyword evidence="4" id="KW-0479">Metal-binding</keyword>
<evidence type="ECO:0000256" key="5">
    <source>
        <dbReference type="RuleBase" id="RU003925"/>
    </source>
</evidence>
<feature type="binding site" evidence="4">
    <location>
        <position position="28"/>
    </location>
    <ligand>
        <name>Mg(2+)</name>
        <dbReference type="ChEBI" id="CHEBI:18420"/>
    </ligand>
</feature>
<evidence type="ECO:0000256" key="1">
    <source>
        <dbReference type="ARBA" id="ARBA00022741"/>
    </source>
</evidence>
<dbReference type="InterPro" id="IPR024156">
    <property type="entry name" value="Small_GTPase_ARF"/>
</dbReference>
<evidence type="ECO:0000256" key="4">
    <source>
        <dbReference type="PIRSR" id="PIRSR606689-2"/>
    </source>
</evidence>
<dbReference type="GO" id="GO:0003924">
    <property type="term" value="F:GTPase activity"/>
    <property type="evidence" value="ECO:0007669"/>
    <property type="project" value="InterPro"/>
</dbReference>
<dbReference type="Pfam" id="PF00025">
    <property type="entry name" value="Arf"/>
    <property type="match status" value="1"/>
</dbReference>
<dbReference type="SUPFAM" id="SSF52540">
    <property type="entry name" value="P-loop containing nucleoside triphosphate hydrolases"/>
    <property type="match status" value="1"/>
</dbReference>
<dbReference type="InterPro" id="IPR005225">
    <property type="entry name" value="Small_GTP-bd"/>
</dbReference>
<feature type="binding site" evidence="3">
    <location>
        <position position="50"/>
    </location>
    <ligand>
        <name>GTP</name>
        <dbReference type="ChEBI" id="CHEBI:37565"/>
    </ligand>
</feature>
<dbReference type="OrthoDB" id="2011769at2759"/>
<evidence type="ECO:0000256" key="3">
    <source>
        <dbReference type="PIRSR" id="PIRSR606689-1"/>
    </source>
</evidence>
<name>A0A836CBK5_9STRA</name>
<reference evidence="6" key="1">
    <citation type="submission" date="2021-02" db="EMBL/GenBank/DDBJ databases">
        <title>First Annotated Genome of the Yellow-green Alga Tribonema minus.</title>
        <authorList>
            <person name="Mahan K.M."/>
        </authorList>
    </citation>
    <scope>NUCLEOTIDE SEQUENCE</scope>
    <source>
        <strain evidence="6">UTEX B ZZ1240</strain>
    </source>
</reference>
<organism evidence="6 7">
    <name type="scientific">Tribonema minus</name>
    <dbReference type="NCBI Taxonomy" id="303371"/>
    <lineage>
        <taxon>Eukaryota</taxon>
        <taxon>Sar</taxon>
        <taxon>Stramenopiles</taxon>
        <taxon>Ochrophyta</taxon>
        <taxon>PX clade</taxon>
        <taxon>Xanthophyceae</taxon>
        <taxon>Tribonematales</taxon>
        <taxon>Tribonemataceae</taxon>
        <taxon>Tribonema</taxon>
    </lineage>
</organism>
<evidence type="ECO:0000313" key="6">
    <source>
        <dbReference type="EMBL" id="KAG5179694.1"/>
    </source>
</evidence>
<dbReference type="EMBL" id="JAFCMP010000445">
    <property type="protein sequence ID" value="KAG5179694.1"/>
    <property type="molecule type" value="Genomic_DNA"/>
</dbReference>
<keyword evidence="7" id="KW-1185">Reference proteome</keyword>
<evidence type="ECO:0000256" key="2">
    <source>
        <dbReference type="ARBA" id="ARBA00023134"/>
    </source>
</evidence>
<dbReference type="GO" id="GO:0005525">
    <property type="term" value="F:GTP binding"/>
    <property type="evidence" value="ECO:0007669"/>
    <property type="project" value="UniProtKB-KW"/>
</dbReference>
<keyword evidence="2 3" id="KW-0342">GTP-binding</keyword>
<dbReference type="PANTHER" id="PTHR11711">
    <property type="entry name" value="ADP RIBOSYLATION FACTOR-RELATED"/>
    <property type="match status" value="1"/>
</dbReference>
<feature type="binding site" evidence="4">
    <location>
        <position position="10"/>
    </location>
    <ligand>
        <name>Mg(2+)</name>
        <dbReference type="ChEBI" id="CHEBI:18420"/>
    </ligand>
</feature>
<feature type="binding site" evidence="3">
    <location>
        <begin position="3"/>
        <end position="10"/>
    </location>
    <ligand>
        <name>GTP</name>
        <dbReference type="ChEBI" id="CHEBI:37565"/>
    </ligand>
</feature>
<dbReference type="InterPro" id="IPR006689">
    <property type="entry name" value="Small_GTPase_ARF/SAR"/>
</dbReference>
<accession>A0A836CBK5</accession>
<evidence type="ECO:0000313" key="7">
    <source>
        <dbReference type="Proteomes" id="UP000664859"/>
    </source>
</evidence>
<dbReference type="GO" id="GO:0046872">
    <property type="term" value="F:metal ion binding"/>
    <property type="evidence" value="ECO:0007669"/>
    <property type="project" value="UniProtKB-KW"/>
</dbReference>
<protein>
    <submittedName>
        <fullName evidence="6">ADP-ribosylation factor</fullName>
    </submittedName>
</protein>
<gene>
    <name evidence="6" type="ORF">JKP88DRAFT_158270</name>
</gene>
<sequence length="100" mass="10930">LQGLDGAGKTTLLYRVQTNGSIVPTKPTIGFNAEQVEIDGVSVVMWDLGGQATIRSLWGHYVKDASGLVFVVDSSDVSRLNEGMYVYCLNLYVWKGMEIS</sequence>
<comment type="similarity">
    <text evidence="5">Belongs to the small GTPase superfamily. Arf family.</text>
</comment>
<feature type="non-terminal residue" evidence="6">
    <location>
        <position position="100"/>
    </location>
</feature>
<dbReference type="InterPro" id="IPR027417">
    <property type="entry name" value="P-loop_NTPase"/>
</dbReference>